<organism evidence="1 2">
    <name type="scientific">Thauera aminoaromatica</name>
    <dbReference type="NCBI Taxonomy" id="164330"/>
    <lineage>
        <taxon>Bacteria</taxon>
        <taxon>Pseudomonadati</taxon>
        <taxon>Pseudomonadota</taxon>
        <taxon>Betaproteobacteria</taxon>
        <taxon>Rhodocyclales</taxon>
        <taxon>Zoogloeaceae</taxon>
        <taxon>Thauera</taxon>
    </lineage>
</organism>
<protein>
    <submittedName>
        <fullName evidence="1">Class I SAM-dependent methyltransferase</fullName>
    </submittedName>
</protein>
<keyword evidence="1" id="KW-0808">Transferase</keyword>
<dbReference type="SUPFAM" id="SSF53335">
    <property type="entry name" value="S-adenosyl-L-methionine-dependent methyltransferases"/>
    <property type="match status" value="1"/>
</dbReference>
<accession>A0A5C7S937</accession>
<gene>
    <name evidence="1" type="ORF">E6Q80_19575</name>
</gene>
<comment type="caution">
    <text evidence="1">The sequence shown here is derived from an EMBL/GenBank/DDBJ whole genome shotgun (WGS) entry which is preliminary data.</text>
</comment>
<evidence type="ECO:0000313" key="1">
    <source>
        <dbReference type="EMBL" id="TXH79882.1"/>
    </source>
</evidence>
<dbReference type="Gene3D" id="3.40.50.150">
    <property type="entry name" value="Vaccinia Virus protein VP39"/>
    <property type="match status" value="1"/>
</dbReference>
<dbReference type="GO" id="GO:0032259">
    <property type="term" value="P:methylation"/>
    <property type="evidence" value="ECO:0007669"/>
    <property type="project" value="UniProtKB-KW"/>
</dbReference>
<reference evidence="1 2" key="1">
    <citation type="submission" date="2018-09" db="EMBL/GenBank/DDBJ databases">
        <title>Metagenome Assembled Genomes from an Advanced Water Purification Facility.</title>
        <authorList>
            <person name="Stamps B.W."/>
            <person name="Spear J.R."/>
        </authorList>
    </citation>
    <scope>NUCLEOTIDE SEQUENCE [LARGE SCALE GENOMIC DNA]</scope>
    <source>
        <strain evidence="1">Bin_27_1</strain>
    </source>
</reference>
<sequence length="304" mass="32515">MSHAQAPRPLAPAGTGPLAEPVLESAPFALEISRFACRCGAQGDSCQPYHGFWQYLRLLGLGKTMSGFSAEFVAAIRQAAQTHLGPSFRILISGCADYSAYAHVLAGCAGLSAQPRVTALDLCATPLILSRWYARRHGGDLAAVCSDILDHRHPGGYELILTSSFLGYFLPARRAELFSRYAALLAPGGRLIFTTRLRPGAEDQLVPFGPDQKEALVRTVVDSLTELSGRGLDRREAAQLAAAYADLCASYPVNGEASLRRLAEAAGLLWLDCDRRRSEAARPGVTGPTVGAAEYLFVTLGRPA</sequence>
<name>A0A5C7S937_THASP</name>
<dbReference type="EMBL" id="SSFD01000329">
    <property type="protein sequence ID" value="TXH79882.1"/>
    <property type="molecule type" value="Genomic_DNA"/>
</dbReference>
<dbReference type="InterPro" id="IPR029063">
    <property type="entry name" value="SAM-dependent_MTases_sf"/>
</dbReference>
<dbReference type="AlphaFoldDB" id="A0A5C7S937"/>
<evidence type="ECO:0000313" key="2">
    <source>
        <dbReference type="Proteomes" id="UP000321192"/>
    </source>
</evidence>
<dbReference type="RefSeq" id="WP_276661454.1">
    <property type="nucleotide sequence ID" value="NZ_SSFD01000329.1"/>
</dbReference>
<proteinExistence type="predicted"/>
<dbReference type="GO" id="GO:0008168">
    <property type="term" value="F:methyltransferase activity"/>
    <property type="evidence" value="ECO:0007669"/>
    <property type="project" value="UniProtKB-KW"/>
</dbReference>
<keyword evidence="1" id="KW-0489">Methyltransferase</keyword>
<dbReference type="Proteomes" id="UP000321192">
    <property type="component" value="Unassembled WGS sequence"/>
</dbReference>